<dbReference type="EMBL" id="MAHX01000020">
    <property type="protein sequence ID" value="OPC61582.1"/>
    <property type="molecule type" value="Genomic_DNA"/>
</dbReference>
<sequence length="92" mass="10795">MIQLTPINDVIRMEIKMHIPQSDIVSFLQMEGYEIKAFIQKLPATEEMLVNEPKTEVYTFTATKQDEKQSENTLYLKVFETEVKKLLKTLNK</sequence>
<dbReference type="Proteomes" id="UP000190813">
    <property type="component" value="Unassembled WGS sequence"/>
</dbReference>
<organism evidence="1 2">
    <name type="scientific">Elizabethkingia occulta</name>
    <dbReference type="NCBI Taxonomy" id="1867263"/>
    <lineage>
        <taxon>Bacteria</taxon>
        <taxon>Pseudomonadati</taxon>
        <taxon>Bacteroidota</taxon>
        <taxon>Flavobacteriia</taxon>
        <taxon>Flavobacteriales</taxon>
        <taxon>Weeksellaceae</taxon>
        <taxon>Elizabethkingia</taxon>
    </lineage>
</organism>
<gene>
    <name evidence="1" type="ORF">BAZ10_10785</name>
</gene>
<keyword evidence="2" id="KW-1185">Reference proteome</keyword>
<comment type="caution">
    <text evidence="1">The sequence shown here is derived from an EMBL/GenBank/DDBJ whole genome shotgun (WGS) entry which is preliminary data.</text>
</comment>
<dbReference type="RefSeq" id="WP_078773010.1">
    <property type="nucleotide sequence ID" value="NZ_CBCSBR010000018.1"/>
</dbReference>
<reference evidence="1 2" key="1">
    <citation type="submission" date="2016-06" db="EMBL/GenBank/DDBJ databases">
        <title>Revisiting the taxonomy of the Elizabethkingia Genus based on Whole-Genome Sequencing, Optical Mapping, and MALDI-TOF.</title>
        <authorList>
            <person name="Nicholson A.C."/>
        </authorList>
    </citation>
    <scope>NUCLEOTIDE SEQUENCE [LARGE SCALE GENOMIC DNA]</scope>
    <source>
        <strain evidence="1 2">G4070</strain>
    </source>
</reference>
<evidence type="ECO:0000313" key="2">
    <source>
        <dbReference type="Proteomes" id="UP000190813"/>
    </source>
</evidence>
<accession>A0A1T3MAA6</accession>
<evidence type="ECO:0000313" key="1">
    <source>
        <dbReference type="EMBL" id="OPC61582.1"/>
    </source>
</evidence>
<dbReference type="AlphaFoldDB" id="A0A1T3MAA6"/>
<proteinExistence type="predicted"/>
<protein>
    <submittedName>
        <fullName evidence="1">Uncharacterized protein</fullName>
    </submittedName>
</protein>
<name>A0A1T3MAA6_9FLAO</name>